<evidence type="ECO:0000256" key="2">
    <source>
        <dbReference type="ARBA" id="ARBA00022723"/>
    </source>
</evidence>
<evidence type="ECO:0000256" key="1">
    <source>
        <dbReference type="ARBA" id="ARBA00004123"/>
    </source>
</evidence>
<dbReference type="PANTHER" id="PTHR23163:SF0">
    <property type="entry name" value="E3 UBIQUITIN-PROTEIN LIGASE BRE1"/>
    <property type="match status" value="1"/>
</dbReference>
<keyword evidence="6" id="KW-0833">Ubl conjugation pathway</keyword>
<feature type="coiled-coil region" evidence="7">
    <location>
        <begin position="181"/>
        <end position="209"/>
    </location>
</feature>
<proteinExistence type="inferred from homology"/>
<dbReference type="GO" id="GO:0008270">
    <property type="term" value="F:zinc ion binding"/>
    <property type="evidence" value="ECO:0007669"/>
    <property type="project" value="UniProtKB-KW"/>
</dbReference>
<dbReference type="PANTHER" id="PTHR23163">
    <property type="entry name" value="RING FINGER PROTEIN-RELATED"/>
    <property type="match status" value="1"/>
</dbReference>
<evidence type="ECO:0000256" key="6">
    <source>
        <dbReference type="RuleBase" id="RU365038"/>
    </source>
</evidence>
<evidence type="ECO:0000256" key="8">
    <source>
        <dbReference type="SAM" id="MobiDB-lite"/>
    </source>
</evidence>
<dbReference type="OrthoDB" id="10266039at2759"/>
<sequence>MADQNGVAHRKRREALVGGESAAKKIKLEDPTPPEANPNTIEAVREKNKALEIDMREKNRRIAYLVKKCEALYRSRGLTDASFRCIRRQWFQLQDELLTAMKTVDPSSVSDDTSKEAWSAALETVDAFAQVRVRVEELRLNLPEWFITVAKDAEEEEPDADVSLPSDDDTDDKAFIKADDLSKMEQEVHEQLQEKSNKTRELLQKLLAAVGGVSGDKTKPIEYAHILQEKRAAVAETLSLKGKLQAVRSEWQRYTW</sequence>
<keyword evidence="6" id="KW-0156">Chromatin regulator</keyword>
<protein>
    <recommendedName>
        <fullName evidence="6">E3 ubiquitin protein ligase</fullName>
        <ecNumber evidence="6">2.3.2.27</ecNumber>
    </recommendedName>
</protein>
<dbReference type="EMBL" id="BSXW01000337">
    <property type="protein sequence ID" value="GMF19224.1"/>
    <property type="molecule type" value="Genomic_DNA"/>
</dbReference>
<dbReference type="GO" id="GO:0016567">
    <property type="term" value="P:protein ubiquitination"/>
    <property type="evidence" value="ECO:0007669"/>
    <property type="project" value="UniProtKB-UniRule"/>
</dbReference>
<keyword evidence="3 6" id="KW-0863">Zinc-finger</keyword>
<evidence type="ECO:0000256" key="5">
    <source>
        <dbReference type="ARBA" id="ARBA00023242"/>
    </source>
</evidence>
<dbReference type="InterPro" id="IPR013956">
    <property type="entry name" value="E3_ubiquit_lig_Bre1"/>
</dbReference>
<gene>
    <name evidence="9" type="ORF">Plil01_000731700</name>
</gene>
<comment type="catalytic activity">
    <reaction evidence="6">
        <text>S-ubiquitinyl-[E2 ubiquitin-conjugating enzyme]-L-cysteine + [acceptor protein]-L-lysine = [E2 ubiquitin-conjugating enzyme]-L-cysteine + N(6)-ubiquitinyl-[acceptor protein]-L-lysine.</text>
        <dbReference type="EC" id="2.3.2.27"/>
    </reaction>
</comment>
<reference evidence="9" key="1">
    <citation type="submission" date="2023-04" db="EMBL/GenBank/DDBJ databases">
        <title>Phytophthora lilii NBRC 32176.</title>
        <authorList>
            <person name="Ichikawa N."/>
            <person name="Sato H."/>
            <person name="Tonouchi N."/>
        </authorList>
    </citation>
    <scope>NUCLEOTIDE SEQUENCE</scope>
    <source>
        <strain evidence="9">NBRC 32176</strain>
    </source>
</reference>
<evidence type="ECO:0000256" key="7">
    <source>
        <dbReference type="SAM" id="Coils"/>
    </source>
</evidence>
<dbReference type="AlphaFoldDB" id="A0A9W6WMF4"/>
<keyword evidence="6" id="KW-0808">Transferase</keyword>
<comment type="pathway">
    <text evidence="6">Protein modification; protein ubiquitination.</text>
</comment>
<dbReference type="GO" id="GO:0005634">
    <property type="term" value="C:nucleus"/>
    <property type="evidence" value="ECO:0007669"/>
    <property type="project" value="UniProtKB-SubCell"/>
</dbReference>
<evidence type="ECO:0000313" key="10">
    <source>
        <dbReference type="Proteomes" id="UP001165083"/>
    </source>
</evidence>
<comment type="subcellular location">
    <subcellularLocation>
        <location evidence="1 6">Nucleus</location>
    </subcellularLocation>
</comment>
<dbReference type="GO" id="GO:0061630">
    <property type="term" value="F:ubiquitin protein ligase activity"/>
    <property type="evidence" value="ECO:0007669"/>
    <property type="project" value="UniProtKB-EC"/>
</dbReference>
<dbReference type="Proteomes" id="UP001165083">
    <property type="component" value="Unassembled WGS sequence"/>
</dbReference>
<name>A0A9W6WMF4_9STRA</name>
<evidence type="ECO:0000313" key="9">
    <source>
        <dbReference type="EMBL" id="GMF19224.1"/>
    </source>
</evidence>
<comment type="caution">
    <text evidence="9">The sequence shown here is derived from an EMBL/GenBank/DDBJ whole genome shotgun (WGS) entry which is preliminary data.</text>
</comment>
<feature type="region of interest" description="Disordered" evidence="8">
    <location>
        <begin position="1"/>
        <end position="39"/>
    </location>
</feature>
<evidence type="ECO:0000256" key="3">
    <source>
        <dbReference type="ARBA" id="ARBA00022771"/>
    </source>
</evidence>
<dbReference type="GO" id="GO:0006325">
    <property type="term" value="P:chromatin organization"/>
    <property type="evidence" value="ECO:0007669"/>
    <property type="project" value="UniProtKB-KW"/>
</dbReference>
<keyword evidence="6 7" id="KW-0175">Coiled coil</keyword>
<accession>A0A9W6WMF4</accession>
<keyword evidence="5 6" id="KW-0539">Nucleus</keyword>
<dbReference type="GO" id="GO:0033503">
    <property type="term" value="C:HULC complex"/>
    <property type="evidence" value="ECO:0007669"/>
    <property type="project" value="TreeGrafter"/>
</dbReference>
<keyword evidence="2 6" id="KW-0479">Metal-binding</keyword>
<organism evidence="9 10">
    <name type="scientific">Phytophthora lilii</name>
    <dbReference type="NCBI Taxonomy" id="2077276"/>
    <lineage>
        <taxon>Eukaryota</taxon>
        <taxon>Sar</taxon>
        <taxon>Stramenopiles</taxon>
        <taxon>Oomycota</taxon>
        <taxon>Peronosporomycetes</taxon>
        <taxon>Peronosporales</taxon>
        <taxon>Peronosporaceae</taxon>
        <taxon>Phytophthora</taxon>
    </lineage>
</organism>
<dbReference type="EC" id="2.3.2.27" evidence="6"/>
<keyword evidence="10" id="KW-1185">Reference proteome</keyword>
<keyword evidence="4 6" id="KW-0862">Zinc</keyword>
<comment type="similarity">
    <text evidence="6">Belongs to the BRE1 family.</text>
</comment>
<evidence type="ECO:0000256" key="4">
    <source>
        <dbReference type="ARBA" id="ARBA00022833"/>
    </source>
</evidence>